<sequence length="69" mass="7759">MRSGDHPVSTQPGVGDEVEYAPGVRAVVTDIRRGVPYLRQPGRPEWPVEEPDHLRVVRTRTERIEAGDL</sequence>
<name>A0A8B1NV59_9ACTN</name>
<dbReference type="OrthoDB" id="4288720at2"/>
<proteinExistence type="predicted"/>
<protein>
    <submittedName>
        <fullName evidence="1">Uncharacterized protein</fullName>
    </submittedName>
</protein>
<dbReference type="AlphaFoldDB" id="A0A8B1NV59"/>
<dbReference type="KEGG" id="sauh:SU9_008095"/>
<keyword evidence="2" id="KW-1185">Reference proteome</keyword>
<reference evidence="1" key="2">
    <citation type="submission" date="2021-04" db="EMBL/GenBank/DDBJ databases">
        <authorList>
            <person name="Wen M.-L."/>
            <person name="Han X.-L."/>
            <person name="Xiong J."/>
        </authorList>
    </citation>
    <scope>NUCLEOTIDE SEQUENCE</scope>
    <source>
        <strain evidence="1">AGR0001</strain>
    </source>
</reference>
<organism evidence="1 2">
    <name type="scientific">Streptomyces auratus AGR0001</name>
    <dbReference type="NCBI Taxonomy" id="1160718"/>
    <lineage>
        <taxon>Bacteria</taxon>
        <taxon>Bacillati</taxon>
        <taxon>Actinomycetota</taxon>
        <taxon>Actinomycetes</taxon>
        <taxon>Kitasatosporales</taxon>
        <taxon>Streptomycetaceae</taxon>
        <taxon>Streptomyces</taxon>
    </lineage>
</organism>
<accession>A0A8B1NV59</accession>
<dbReference type="Proteomes" id="UP000009036">
    <property type="component" value="Chromosome"/>
</dbReference>
<evidence type="ECO:0000313" key="2">
    <source>
        <dbReference type="Proteomes" id="UP000009036"/>
    </source>
</evidence>
<dbReference type="EMBL" id="CP072931">
    <property type="protein sequence ID" value="QTZ91442.1"/>
    <property type="molecule type" value="Genomic_DNA"/>
</dbReference>
<gene>
    <name evidence="1" type="ORF">SU9_008095</name>
</gene>
<reference evidence="1" key="1">
    <citation type="journal article" date="2012" name="J. Bacteriol.">
        <title>Genome Sequence of Streptomyces auratus Strain AGR0001, a Phoslactomycin-Producing Actinomycete.</title>
        <authorList>
            <person name="Han X."/>
            <person name="Li M."/>
            <person name="Ding Z."/>
            <person name="Zhao J."/>
            <person name="Ji K."/>
            <person name="Wen M."/>
            <person name="Lu T."/>
        </authorList>
    </citation>
    <scope>NUCLEOTIDE SEQUENCE</scope>
    <source>
        <strain evidence="1">AGR0001</strain>
    </source>
</reference>
<evidence type="ECO:0000313" key="1">
    <source>
        <dbReference type="EMBL" id="QTZ91442.1"/>
    </source>
</evidence>